<reference evidence="6 7" key="1">
    <citation type="submission" date="2016-03" db="EMBL/GenBank/DDBJ databases">
        <title>Genome sequence of Nesiotobacter sp. nov., a moderately halophilic alphaproteobacterium isolated from the Yellow Sea, China.</title>
        <authorList>
            <person name="Zhang G."/>
            <person name="Zhang R."/>
        </authorList>
    </citation>
    <scope>NUCLEOTIDE SEQUENCE [LARGE SCALE GENOMIC DNA]</scope>
    <source>
        <strain evidence="6 7">WB1-6</strain>
    </source>
</reference>
<sequence length="278" mass="30538">MPMSEIKVDHEDLSALPEQRRQKILLTLQMEGQVLAADLSQRFNVSEDTVRRDLRELARAGMVKRVYGGAVPLALDTGKPYVQRANSQEHIKQELAQAALALIRPRQILFLDASTTNRQIARALPNDVPLTVVTNCPPIAVDLSDHPLVTIIMPGGKLNKAMQALTGPECVEKLSQVNADLCFLGVCAIHPHYGICSENDEEVFVKRAMLEHAAEVAIIATEDKVGAVEGFKIAPIDKITHMITPDTVPKDLLTPYVEKAIRVIPVGETSAKTMRRTS</sequence>
<dbReference type="InterPro" id="IPR018356">
    <property type="entry name" value="Tscrpt_reg_HTH_DeoR_CS"/>
</dbReference>
<dbReference type="STRING" id="197461.A3843_06250"/>
<dbReference type="InterPro" id="IPR001034">
    <property type="entry name" value="DeoR_HTH"/>
</dbReference>
<organism evidence="6 7">
    <name type="scientific">Pseudovibrio exalbescens</name>
    <dbReference type="NCBI Taxonomy" id="197461"/>
    <lineage>
        <taxon>Bacteria</taxon>
        <taxon>Pseudomonadati</taxon>
        <taxon>Pseudomonadota</taxon>
        <taxon>Alphaproteobacteria</taxon>
        <taxon>Hyphomicrobiales</taxon>
        <taxon>Stappiaceae</taxon>
        <taxon>Pseudovibrio</taxon>
    </lineage>
</organism>
<evidence type="ECO:0000256" key="3">
    <source>
        <dbReference type="ARBA" id="ARBA00023125"/>
    </source>
</evidence>
<dbReference type="Gene3D" id="3.40.50.1360">
    <property type="match status" value="1"/>
</dbReference>
<dbReference type="Pfam" id="PF00455">
    <property type="entry name" value="DeoRC"/>
    <property type="match status" value="1"/>
</dbReference>
<dbReference type="Pfam" id="PF08220">
    <property type="entry name" value="HTH_DeoR"/>
    <property type="match status" value="1"/>
</dbReference>
<dbReference type="GO" id="GO:0003677">
    <property type="term" value="F:DNA binding"/>
    <property type="evidence" value="ECO:0007669"/>
    <property type="project" value="UniProtKB-KW"/>
</dbReference>
<dbReference type="PRINTS" id="PR00037">
    <property type="entry name" value="HTHLACR"/>
</dbReference>
<dbReference type="PROSITE" id="PS00894">
    <property type="entry name" value="HTH_DEOR_1"/>
    <property type="match status" value="1"/>
</dbReference>
<proteinExistence type="predicted"/>
<evidence type="ECO:0000259" key="5">
    <source>
        <dbReference type="PROSITE" id="PS51000"/>
    </source>
</evidence>
<evidence type="ECO:0000256" key="2">
    <source>
        <dbReference type="ARBA" id="ARBA00023015"/>
    </source>
</evidence>
<dbReference type="PANTHER" id="PTHR30363">
    <property type="entry name" value="HTH-TYPE TRANSCRIPTIONAL REGULATOR SRLR-RELATED"/>
    <property type="match status" value="1"/>
</dbReference>
<feature type="domain" description="HTH deoR-type" evidence="5">
    <location>
        <begin position="17"/>
        <end position="72"/>
    </location>
</feature>
<dbReference type="InterPro" id="IPR037171">
    <property type="entry name" value="NagB/RpiA_transferase-like"/>
</dbReference>
<dbReference type="InterPro" id="IPR050313">
    <property type="entry name" value="Carb_Metab_HTH_regulators"/>
</dbReference>
<dbReference type="PROSITE" id="PS51000">
    <property type="entry name" value="HTH_DEOR_2"/>
    <property type="match status" value="1"/>
</dbReference>
<evidence type="ECO:0000256" key="1">
    <source>
        <dbReference type="ARBA" id="ARBA00022491"/>
    </source>
</evidence>
<evidence type="ECO:0000313" key="6">
    <source>
        <dbReference type="EMBL" id="OKL44883.1"/>
    </source>
</evidence>
<dbReference type="InterPro" id="IPR036388">
    <property type="entry name" value="WH-like_DNA-bd_sf"/>
</dbReference>
<dbReference type="SMART" id="SM01134">
    <property type="entry name" value="DeoRC"/>
    <property type="match status" value="1"/>
</dbReference>
<keyword evidence="7" id="KW-1185">Reference proteome</keyword>
<dbReference type="PANTHER" id="PTHR30363:SF4">
    <property type="entry name" value="GLYCEROL-3-PHOSPHATE REGULON REPRESSOR"/>
    <property type="match status" value="1"/>
</dbReference>
<keyword evidence="2" id="KW-0805">Transcription regulation</keyword>
<dbReference type="Proteomes" id="UP000185783">
    <property type="component" value="Unassembled WGS sequence"/>
</dbReference>
<dbReference type="InterPro" id="IPR036390">
    <property type="entry name" value="WH_DNA-bd_sf"/>
</dbReference>
<keyword evidence="4" id="KW-0804">Transcription</keyword>
<dbReference type="SUPFAM" id="SSF100950">
    <property type="entry name" value="NagB/RpiA/CoA transferase-like"/>
    <property type="match status" value="1"/>
</dbReference>
<dbReference type="AlphaFoldDB" id="A0A1U7JJG8"/>
<dbReference type="InterPro" id="IPR011991">
    <property type="entry name" value="ArsR-like_HTH"/>
</dbReference>
<dbReference type="SUPFAM" id="SSF46785">
    <property type="entry name" value="Winged helix' DNA-binding domain"/>
    <property type="match status" value="1"/>
</dbReference>
<dbReference type="InterPro" id="IPR014036">
    <property type="entry name" value="DeoR-like_C"/>
</dbReference>
<dbReference type="CDD" id="cd00090">
    <property type="entry name" value="HTH_ARSR"/>
    <property type="match status" value="1"/>
</dbReference>
<protein>
    <recommendedName>
        <fullName evidence="5">HTH deoR-type domain-containing protein</fullName>
    </recommendedName>
</protein>
<evidence type="ECO:0000256" key="4">
    <source>
        <dbReference type="ARBA" id="ARBA00023163"/>
    </source>
</evidence>
<keyword evidence="3" id="KW-0238">DNA-binding</keyword>
<dbReference type="GO" id="GO:0003700">
    <property type="term" value="F:DNA-binding transcription factor activity"/>
    <property type="evidence" value="ECO:0007669"/>
    <property type="project" value="InterPro"/>
</dbReference>
<accession>A0A1U7JJG8</accession>
<dbReference type="EMBL" id="LVVZ01000010">
    <property type="protein sequence ID" value="OKL44883.1"/>
    <property type="molecule type" value="Genomic_DNA"/>
</dbReference>
<gene>
    <name evidence="6" type="ORF">A3843_06250</name>
</gene>
<name>A0A1U7JJG8_9HYPH</name>
<keyword evidence="1" id="KW-0678">Repressor</keyword>
<dbReference type="SMART" id="SM00420">
    <property type="entry name" value="HTH_DEOR"/>
    <property type="match status" value="1"/>
</dbReference>
<comment type="caution">
    <text evidence="6">The sequence shown here is derived from an EMBL/GenBank/DDBJ whole genome shotgun (WGS) entry which is preliminary data.</text>
</comment>
<dbReference type="Gene3D" id="1.10.10.10">
    <property type="entry name" value="Winged helix-like DNA-binding domain superfamily/Winged helix DNA-binding domain"/>
    <property type="match status" value="1"/>
</dbReference>
<evidence type="ECO:0000313" key="7">
    <source>
        <dbReference type="Proteomes" id="UP000185783"/>
    </source>
</evidence>